<gene>
    <name evidence="1" type="ORF">HU230_25125</name>
</gene>
<dbReference type="EMBL" id="JABWSX010000001">
    <property type="protein sequence ID" value="NVL08993.1"/>
    <property type="molecule type" value="Genomic_DNA"/>
</dbReference>
<reference evidence="1" key="1">
    <citation type="submission" date="2020-06" db="EMBL/GenBank/DDBJ databases">
        <title>Whole Genome Sequence of Bradyrhizobium sp. Strain 66S1MB.</title>
        <authorList>
            <person name="Bromfield E."/>
            <person name="Cloutier S."/>
        </authorList>
    </citation>
    <scope>NUCLEOTIDE SEQUENCE</scope>
    <source>
        <strain evidence="1">66S1MB</strain>
    </source>
</reference>
<protein>
    <submittedName>
        <fullName evidence="1">Uncharacterized protein</fullName>
    </submittedName>
</protein>
<organism evidence="1">
    <name type="scientific">Bradyrhizobium quebecense</name>
    <dbReference type="NCBI Taxonomy" id="2748629"/>
    <lineage>
        <taxon>Bacteria</taxon>
        <taxon>Pseudomonadati</taxon>
        <taxon>Pseudomonadota</taxon>
        <taxon>Alphaproteobacteria</taxon>
        <taxon>Hyphomicrobiales</taxon>
        <taxon>Nitrobacteraceae</taxon>
        <taxon>Bradyrhizobium</taxon>
    </lineage>
</organism>
<accession>A0A973WQ01</accession>
<evidence type="ECO:0000313" key="1">
    <source>
        <dbReference type="EMBL" id="NVL08993.1"/>
    </source>
</evidence>
<dbReference type="RefSeq" id="WP_173640767.1">
    <property type="nucleotide sequence ID" value="NZ_CP088022.1"/>
</dbReference>
<proteinExistence type="predicted"/>
<dbReference type="AlphaFoldDB" id="A0A973WQ01"/>
<name>A0A973WQ01_9BRAD</name>
<comment type="caution">
    <text evidence="1">The sequence shown here is derived from an EMBL/GenBank/DDBJ whole genome shotgun (WGS) entry which is preliminary data.</text>
</comment>
<sequence length="62" mass="7394">MADAMERFIADQNMTRYQLLLQKETHPDRRRMLLQLLADEAKTLPEPIRRVAMLRINRISIT</sequence>